<dbReference type="AlphaFoldDB" id="A0AAE4AT77"/>
<dbReference type="SUPFAM" id="SSF46955">
    <property type="entry name" value="Putative DNA-binding domain"/>
    <property type="match status" value="1"/>
</dbReference>
<keyword evidence="1 4" id="KW-0238">DNA-binding</keyword>
<dbReference type="InterPro" id="IPR000551">
    <property type="entry name" value="MerR-type_HTH_dom"/>
</dbReference>
<dbReference type="PANTHER" id="PTHR30204:SF92">
    <property type="entry name" value="HTH-TYPE TRANSCRIPTIONAL REGULATOR ZNTR"/>
    <property type="match status" value="1"/>
</dbReference>
<evidence type="ECO:0000256" key="2">
    <source>
        <dbReference type="SAM" id="Coils"/>
    </source>
</evidence>
<keyword evidence="5" id="KW-1185">Reference proteome</keyword>
<dbReference type="Pfam" id="PF13411">
    <property type="entry name" value="MerR_1"/>
    <property type="match status" value="1"/>
</dbReference>
<comment type="caution">
    <text evidence="4">The sequence shown here is derived from an EMBL/GenBank/DDBJ whole genome shotgun (WGS) entry which is preliminary data.</text>
</comment>
<accession>A0AAE4AT77</accession>
<evidence type="ECO:0000313" key="4">
    <source>
        <dbReference type="EMBL" id="MDQ0315882.1"/>
    </source>
</evidence>
<sequence length="119" mass="13454">MKIGELSQRTGVSVRMLRYYEAQGLLAPARSETGYRDFTPDDADTVERIRLLGAAGMTLAIIRRILPCSLNQRHAFEPCDELKAELRRQIGSIDDQNRKLAESRELLTDLLSEFEASTL</sequence>
<dbReference type="GO" id="GO:0003677">
    <property type="term" value="F:DNA binding"/>
    <property type="evidence" value="ECO:0007669"/>
    <property type="project" value="UniProtKB-KW"/>
</dbReference>
<name>A0AAE4AT77_9HYPH</name>
<proteinExistence type="predicted"/>
<dbReference type="CDD" id="cd01282">
    <property type="entry name" value="HTH_MerR-like_sg3"/>
    <property type="match status" value="1"/>
</dbReference>
<keyword evidence="2" id="KW-0175">Coiled coil</keyword>
<feature type="domain" description="HTH merR-type" evidence="3">
    <location>
        <begin position="1"/>
        <end position="68"/>
    </location>
</feature>
<reference evidence="4" key="1">
    <citation type="submission" date="2023-07" db="EMBL/GenBank/DDBJ databases">
        <title>Genomic Encyclopedia of Type Strains, Phase IV (KMG-IV): sequencing the most valuable type-strain genomes for metagenomic binning, comparative biology and taxonomic classification.</title>
        <authorList>
            <person name="Goeker M."/>
        </authorList>
    </citation>
    <scope>NUCLEOTIDE SEQUENCE</scope>
    <source>
        <strain evidence="4">DSM 21202</strain>
    </source>
</reference>
<dbReference type="PROSITE" id="PS00552">
    <property type="entry name" value="HTH_MERR_1"/>
    <property type="match status" value="1"/>
</dbReference>
<dbReference type="Proteomes" id="UP001229244">
    <property type="component" value="Unassembled WGS sequence"/>
</dbReference>
<dbReference type="InterPro" id="IPR047057">
    <property type="entry name" value="MerR_fam"/>
</dbReference>
<protein>
    <submittedName>
        <fullName evidence="4">DNA-binding transcriptional MerR regulator</fullName>
    </submittedName>
</protein>
<dbReference type="EMBL" id="JAUSUL010000002">
    <property type="protein sequence ID" value="MDQ0315882.1"/>
    <property type="molecule type" value="Genomic_DNA"/>
</dbReference>
<dbReference type="GO" id="GO:0003700">
    <property type="term" value="F:DNA-binding transcription factor activity"/>
    <property type="evidence" value="ECO:0007669"/>
    <property type="project" value="InterPro"/>
</dbReference>
<organism evidence="4 5">
    <name type="scientific">Amorphus orientalis</name>
    <dbReference type="NCBI Taxonomy" id="649198"/>
    <lineage>
        <taxon>Bacteria</taxon>
        <taxon>Pseudomonadati</taxon>
        <taxon>Pseudomonadota</taxon>
        <taxon>Alphaproteobacteria</taxon>
        <taxon>Hyphomicrobiales</taxon>
        <taxon>Amorphaceae</taxon>
        <taxon>Amorphus</taxon>
    </lineage>
</organism>
<evidence type="ECO:0000313" key="5">
    <source>
        <dbReference type="Proteomes" id="UP001229244"/>
    </source>
</evidence>
<dbReference type="PROSITE" id="PS50937">
    <property type="entry name" value="HTH_MERR_2"/>
    <property type="match status" value="1"/>
</dbReference>
<dbReference type="SMART" id="SM00422">
    <property type="entry name" value="HTH_MERR"/>
    <property type="match status" value="1"/>
</dbReference>
<dbReference type="InterPro" id="IPR009061">
    <property type="entry name" value="DNA-bd_dom_put_sf"/>
</dbReference>
<feature type="coiled-coil region" evidence="2">
    <location>
        <begin position="79"/>
        <end position="113"/>
    </location>
</feature>
<evidence type="ECO:0000256" key="1">
    <source>
        <dbReference type="ARBA" id="ARBA00023125"/>
    </source>
</evidence>
<dbReference type="RefSeq" id="WP_306885710.1">
    <property type="nucleotide sequence ID" value="NZ_JAUSUL010000002.1"/>
</dbReference>
<dbReference type="Gene3D" id="1.10.1660.10">
    <property type="match status" value="1"/>
</dbReference>
<dbReference type="PANTHER" id="PTHR30204">
    <property type="entry name" value="REDOX-CYCLING DRUG-SENSING TRANSCRIPTIONAL ACTIVATOR SOXR"/>
    <property type="match status" value="1"/>
</dbReference>
<evidence type="ECO:0000259" key="3">
    <source>
        <dbReference type="PROSITE" id="PS50937"/>
    </source>
</evidence>
<gene>
    <name evidence="4" type="ORF">J2S73_002339</name>
</gene>